<dbReference type="Proteomes" id="UP000509462">
    <property type="component" value="Segment"/>
</dbReference>
<name>A0A9X9TDD5_9CAUD</name>
<gene>
    <name evidence="1" type="ORF">VC1_51</name>
</gene>
<sequence length="82" mass="9255">MKSVKVRLLNDGGYPFKAEHNRTFPVIVNGYIGDGYHGLVQVCYDDCKAIGMYPTEGKDYPFYPGTEAEIVKRVAISFVLYQ</sequence>
<keyword evidence="2" id="KW-1185">Reference proteome</keyword>
<accession>A0A9X9TDD5</accession>
<reference evidence="1" key="1">
    <citation type="submission" date="2020-04" db="EMBL/GenBank/DDBJ databases">
        <authorList>
            <person name="Kumar P."/>
            <person name="Meghvansi M.K."/>
            <person name="Kamboj D.V."/>
        </authorList>
    </citation>
    <scope>NUCLEOTIDE SEQUENCE [LARGE SCALE GENOMIC DNA]</scope>
</reference>
<protein>
    <submittedName>
        <fullName evidence="1">Uncharacterized protein</fullName>
    </submittedName>
</protein>
<proteinExistence type="predicted"/>
<organism evidence="1 2">
    <name type="scientific">Vibrio phage Vc1</name>
    <dbReference type="NCBI Taxonomy" id="1480731"/>
    <lineage>
        <taxon>Viruses</taxon>
        <taxon>Duplodnaviria</taxon>
        <taxon>Heunggongvirae</taxon>
        <taxon>Uroviricota</taxon>
        <taxon>Caudoviricetes</taxon>
        <taxon>Drexlerviridae</taxon>
        <taxon>Jhansiroadvirus</taxon>
        <taxon>Jhansiroadvirus gwaliVC1</taxon>
    </lineage>
</organism>
<evidence type="ECO:0000313" key="2">
    <source>
        <dbReference type="Proteomes" id="UP000509462"/>
    </source>
</evidence>
<evidence type="ECO:0000313" key="1">
    <source>
        <dbReference type="EMBL" id="WEY17711.1"/>
    </source>
</evidence>
<dbReference type="EMBL" id="MT360682">
    <property type="protein sequence ID" value="WEY17711.1"/>
    <property type="molecule type" value="Genomic_DNA"/>
</dbReference>